<feature type="transmembrane region" description="Helical" evidence="2">
    <location>
        <begin position="469"/>
        <end position="487"/>
    </location>
</feature>
<feature type="transmembrane region" description="Helical" evidence="2">
    <location>
        <begin position="21"/>
        <end position="45"/>
    </location>
</feature>
<dbReference type="PANTHER" id="PTHR12174:SF103">
    <property type="entry name" value="INTRAMEMBRANE PROTEASE (IMPAS) FAMILY"/>
    <property type="match status" value="1"/>
</dbReference>
<feature type="transmembrane region" description="Helical" evidence="2">
    <location>
        <begin position="290"/>
        <end position="313"/>
    </location>
</feature>
<dbReference type="STRING" id="36087.A0A077Z5E4"/>
<protein>
    <submittedName>
        <fullName evidence="3">Signal peptide peptidase-like protein 2B</fullName>
    </submittedName>
</protein>
<reference evidence="3" key="1">
    <citation type="submission" date="2014-01" db="EMBL/GenBank/DDBJ databases">
        <authorList>
            <person name="Aslett M."/>
        </authorList>
    </citation>
    <scope>NUCLEOTIDE SEQUENCE</scope>
</reference>
<sequence length="533" mass="59524">MVKVTESIVPFKLVDAEEKDFGILAYSGVMSRFSLLIFVGISLLLSKWSSSETVSSTIIYAHCVNKRTNLSAVLCGNYQIGSKVASYLEEAPTFHLAFWPQNDDHWCSVPDENISFFGKAVFGILESVNDSACSSGGAEVNERLDVLKSRGGEVALFQESPLRRWYSNPYVNISRFNGSVFYFDSPTVHQMERLYQNNRNQSEDVELRFYTSEVETFNVAYFLNVLIPTVCVILGGIWSGRSRELMFFPTIAKKRQPAMRHTFNAGDDEAPDNHTTSQQKSEPKQEEIDYLSCAGIVIAGTFTISLILLLYFFYDYLVWVFLVIYVIGSADSLYKCLMLVIANSRLLEYESGSHFATIFLSMFLFYDVFMVSGSPYLTKGCSIMTYVATGGFCNQSEMIAGSYVWKESLPLVFLFPHVTANSFQCLKFSSITSYPFALYGIGDVILPAYALGTTITYSVGRLLSTSQPALLYLVPSVLIPVHVIGLCRGEWKKLWKGELSIPVVAAVRADSDKIERRSRSGQTGAEGAIVDSR</sequence>
<keyword evidence="2" id="KW-0812">Transmembrane</keyword>
<dbReference type="GO" id="GO:0042500">
    <property type="term" value="F:aspartic endopeptidase activity, intramembrane cleaving"/>
    <property type="evidence" value="ECO:0007669"/>
    <property type="project" value="InterPro"/>
</dbReference>
<dbReference type="GO" id="GO:0098553">
    <property type="term" value="C:lumenal side of endoplasmic reticulum membrane"/>
    <property type="evidence" value="ECO:0007669"/>
    <property type="project" value="TreeGrafter"/>
</dbReference>
<reference evidence="3" key="2">
    <citation type="submission" date="2014-03" db="EMBL/GenBank/DDBJ databases">
        <title>The whipworm genome and dual-species transcriptomics of an intimate host-pathogen interaction.</title>
        <authorList>
            <person name="Foth B.J."/>
            <person name="Tsai I.J."/>
            <person name="Reid A.J."/>
            <person name="Bancroft A.J."/>
            <person name="Nichol S."/>
            <person name="Tracey A."/>
            <person name="Holroyd N."/>
            <person name="Cotton J.A."/>
            <person name="Stanley E.J."/>
            <person name="Zarowiecki M."/>
            <person name="Liu J.Z."/>
            <person name="Huckvale T."/>
            <person name="Cooper P.J."/>
            <person name="Grencis R.K."/>
            <person name="Berriman M."/>
        </authorList>
    </citation>
    <scope>NUCLEOTIDE SEQUENCE [LARGE SCALE GENOMIC DNA]</scope>
</reference>
<dbReference type="AlphaFoldDB" id="A0A077Z5E4"/>
<accession>A0A077Z5E4</accession>
<organism evidence="3 4">
    <name type="scientific">Trichuris trichiura</name>
    <name type="common">Whipworm</name>
    <name type="synonym">Trichocephalus trichiurus</name>
    <dbReference type="NCBI Taxonomy" id="36087"/>
    <lineage>
        <taxon>Eukaryota</taxon>
        <taxon>Metazoa</taxon>
        <taxon>Ecdysozoa</taxon>
        <taxon>Nematoda</taxon>
        <taxon>Enoplea</taxon>
        <taxon>Dorylaimia</taxon>
        <taxon>Trichinellida</taxon>
        <taxon>Trichuridae</taxon>
        <taxon>Trichuris</taxon>
    </lineage>
</organism>
<dbReference type="EMBL" id="HG805950">
    <property type="protein sequence ID" value="CDW55361.1"/>
    <property type="molecule type" value="Genomic_DNA"/>
</dbReference>
<keyword evidence="2" id="KW-0472">Membrane</keyword>
<dbReference type="OrthoDB" id="29661at2759"/>
<dbReference type="GO" id="GO:0098554">
    <property type="term" value="C:cytoplasmic side of endoplasmic reticulum membrane"/>
    <property type="evidence" value="ECO:0007669"/>
    <property type="project" value="TreeGrafter"/>
</dbReference>
<feature type="transmembrane region" description="Helical" evidence="2">
    <location>
        <begin position="436"/>
        <end position="457"/>
    </location>
</feature>
<dbReference type="Proteomes" id="UP000030665">
    <property type="component" value="Unassembled WGS sequence"/>
</dbReference>
<evidence type="ECO:0000313" key="4">
    <source>
        <dbReference type="Proteomes" id="UP000030665"/>
    </source>
</evidence>
<feature type="transmembrane region" description="Helical" evidence="2">
    <location>
        <begin position="319"/>
        <end position="342"/>
    </location>
</feature>
<evidence type="ECO:0000313" key="3">
    <source>
        <dbReference type="EMBL" id="CDW55361.1"/>
    </source>
</evidence>
<proteinExistence type="predicted"/>
<feature type="transmembrane region" description="Helical" evidence="2">
    <location>
        <begin position="354"/>
        <end position="377"/>
    </location>
</feature>
<evidence type="ECO:0000256" key="1">
    <source>
        <dbReference type="SAM" id="MobiDB-lite"/>
    </source>
</evidence>
<keyword evidence="4" id="KW-1185">Reference proteome</keyword>
<dbReference type="InterPro" id="IPR007369">
    <property type="entry name" value="Peptidase_A22B_SPP"/>
</dbReference>
<dbReference type="GO" id="GO:0030660">
    <property type="term" value="C:Golgi-associated vesicle membrane"/>
    <property type="evidence" value="ECO:0007669"/>
    <property type="project" value="TreeGrafter"/>
</dbReference>
<name>A0A077Z5E4_TRITR</name>
<keyword evidence="2" id="KW-1133">Transmembrane helix</keyword>
<dbReference type="GO" id="GO:0005765">
    <property type="term" value="C:lysosomal membrane"/>
    <property type="evidence" value="ECO:0007669"/>
    <property type="project" value="TreeGrafter"/>
</dbReference>
<dbReference type="GO" id="GO:0033619">
    <property type="term" value="P:membrane protein proteolysis"/>
    <property type="evidence" value="ECO:0007669"/>
    <property type="project" value="TreeGrafter"/>
</dbReference>
<feature type="region of interest" description="Disordered" evidence="1">
    <location>
        <begin position="262"/>
        <end position="284"/>
    </location>
</feature>
<dbReference type="PANTHER" id="PTHR12174">
    <property type="entry name" value="SIGNAL PEPTIDE PEPTIDASE"/>
    <property type="match status" value="1"/>
</dbReference>
<dbReference type="Pfam" id="PF04258">
    <property type="entry name" value="Peptidase_A22B"/>
    <property type="match status" value="2"/>
</dbReference>
<evidence type="ECO:0000256" key="2">
    <source>
        <dbReference type="SAM" id="Phobius"/>
    </source>
</evidence>
<feature type="transmembrane region" description="Helical" evidence="2">
    <location>
        <begin position="219"/>
        <end position="238"/>
    </location>
</feature>
<gene>
    <name evidence="3" type="ORF">TTRE_0000363301</name>
</gene>